<sequence length="47" mass="4961">MFKGTAKSKAMQSCASDGAPCVENKAKAELLLLMIQGLLVIGEVSYD</sequence>
<accession>A2C8K7</accession>
<organism evidence="1 2">
    <name type="scientific">Prochlorococcus marinus (strain MIT 9303)</name>
    <dbReference type="NCBI Taxonomy" id="59922"/>
    <lineage>
        <taxon>Bacteria</taxon>
        <taxon>Bacillati</taxon>
        <taxon>Cyanobacteriota</taxon>
        <taxon>Cyanophyceae</taxon>
        <taxon>Synechococcales</taxon>
        <taxon>Prochlorococcaceae</taxon>
        <taxon>Prochlorococcus</taxon>
    </lineage>
</organism>
<dbReference type="STRING" id="59922.P9303_10681"/>
<dbReference type="AlphaFoldDB" id="A2C8K7"/>
<reference evidence="1 2" key="1">
    <citation type="journal article" date="2007" name="PLoS Genet.">
        <title>Patterns and implications of gene gain and loss in the evolution of Prochlorococcus.</title>
        <authorList>
            <person name="Kettler G.C."/>
            <person name="Martiny A.C."/>
            <person name="Huang K."/>
            <person name="Zucker J."/>
            <person name="Coleman M.L."/>
            <person name="Rodrigue S."/>
            <person name="Chen F."/>
            <person name="Lapidus A."/>
            <person name="Ferriera S."/>
            <person name="Johnson J."/>
            <person name="Steglich C."/>
            <person name="Church G.M."/>
            <person name="Richardson P."/>
            <person name="Chisholm S.W."/>
        </authorList>
    </citation>
    <scope>NUCLEOTIDE SEQUENCE [LARGE SCALE GENOMIC DNA]</scope>
    <source>
        <strain evidence="1 2">MIT 9303</strain>
    </source>
</reference>
<dbReference type="EMBL" id="CP000554">
    <property type="protein sequence ID" value="ABM77817.1"/>
    <property type="molecule type" value="Genomic_DNA"/>
</dbReference>
<gene>
    <name evidence="1" type="ordered locus">P9303_10681</name>
</gene>
<dbReference type="KEGG" id="pmf:P9303_10681"/>
<evidence type="ECO:0000313" key="2">
    <source>
        <dbReference type="Proteomes" id="UP000002274"/>
    </source>
</evidence>
<dbReference type="HOGENOM" id="CLU_216903_0_0_3"/>
<dbReference type="Proteomes" id="UP000002274">
    <property type="component" value="Chromosome"/>
</dbReference>
<name>A2C8K7_PROM3</name>
<evidence type="ECO:0000313" key="1">
    <source>
        <dbReference type="EMBL" id="ABM77817.1"/>
    </source>
</evidence>
<proteinExistence type="predicted"/>
<protein>
    <submittedName>
        <fullName evidence="1">Uncharacterized protein</fullName>
    </submittedName>
</protein>